<dbReference type="EMBL" id="FNOU01000005">
    <property type="protein sequence ID" value="SDX69102.1"/>
    <property type="molecule type" value="Genomic_DNA"/>
</dbReference>
<sequence>MSKIATREAYGKYLVELGEKNENIVVLDADLSGATKTADFKKAIPERHFNAGIAECDMMGMAAGLSTTGKVPFASTFAIFGAGRAFEVIRNSICYPKMNVKVACTHAGLSVGEDGGSHQSVEDIALMRVLPNMTVLVPADAVETKRMMDAAVELNGPVYLRLGRLATEVILPEDYQFELGKAVTLKEGTDVTIIAIGLMVEKAVEAAGILAGEGISARVLNMGCIKPIDRDAIVAAAKETGAIVTAEEHSIIGGLAGAVCEVLAETLPAPVEKVGIMDQFGQSGKAVDVLEHYNLNTTAIVQAAKKAIGRK</sequence>
<dbReference type="PANTHER" id="PTHR43825:SF1">
    <property type="entry name" value="TRANSKETOLASE-LIKE PYRIMIDINE-BINDING DOMAIN-CONTAINING PROTEIN"/>
    <property type="match status" value="1"/>
</dbReference>
<dbReference type="CDD" id="cd07033">
    <property type="entry name" value="TPP_PYR_DXS_TK_like"/>
    <property type="match status" value="1"/>
</dbReference>
<evidence type="ECO:0000256" key="3">
    <source>
        <dbReference type="ARBA" id="ARBA00023052"/>
    </source>
</evidence>
<dbReference type="InterPro" id="IPR009014">
    <property type="entry name" value="Transketo_C/PFOR_II"/>
</dbReference>
<evidence type="ECO:0000313" key="5">
    <source>
        <dbReference type="EMBL" id="SDX69102.1"/>
    </source>
</evidence>
<protein>
    <submittedName>
        <fullName evidence="5">Transketolase</fullName>
    </submittedName>
</protein>
<dbReference type="STRING" id="1528.SAMN04488579_105110"/>
<organism evidence="5 6">
    <name type="scientific">Eubacterium barkeri</name>
    <name type="common">Clostridium barkeri</name>
    <dbReference type="NCBI Taxonomy" id="1528"/>
    <lineage>
        <taxon>Bacteria</taxon>
        <taxon>Bacillati</taxon>
        <taxon>Bacillota</taxon>
        <taxon>Clostridia</taxon>
        <taxon>Eubacteriales</taxon>
        <taxon>Eubacteriaceae</taxon>
        <taxon>Eubacterium</taxon>
    </lineage>
</organism>
<dbReference type="Gene3D" id="3.40.50.970">
    <property type="match status" value="1"/>
</dbReference>
<evidence type="ECO:0000313" key="6">
    <source>
        <dbReference type="Proteomes" id="UP000199652"/>
    </source>
</evidence>
<keyword evidence="3" id="KW-0786">Thiamine pyrophosphate</keyword>
<comment type="cofactor">
    <cofactor evidence="1">
        <name>thiamine diphosphate</name>
        <dbReference type="ChEBI" id="CHEBI:58937"/>
    </cofactor>
</comment>
<name>A0A1H3DRE1_EUBBA</name>
<dbReference type="AlphaFoldDB" id="A0A1H3DRE1"/>
<dbReference type="InterPro" id="IPR005475">
    <property type="entry name" value="Transketolase-like_Pyr-bd"/>
</dbReference>
<dbReference type="FunFam" id="3.40.50.970:FF:000129">
    <property type="entry name" value="Transketolase"/>
    <property type="match status" value="1"/>
</dbReference>
<proteinExistence type="inferred from homology"/>
<dbReference type="PANTHER" id="PTHR43825">
    <property type="entry name" value="PYRUVATE DEHYDROGENASE E1 COMPONENT"/>
    <property type="match status" value="1"/>
</dbReference>
<evidence type="ECO:0000256" key="1">
    <source>
        <dbReference type="ARBA" id="ARBA00001964"/>
    </source>
</evidence>
<evidence type="ECO:0000256" key="2">
    <source>
        <dbReference type="ARBA" id="ARBA00007131"/>
    </source>
</evidence>
<feature type="domain" description="Transketolase-like pyrimidine-binding" evidence="4">
    <location>
        <begin position="4"/>
        <end position="169"/>
    </location>
</feature>
<dbReference type="Pfam" id="PF02779">
    <property type="entry name" value="Transket_pyr"/>
    <property type="match status" value="1"/>
</dbReference>
<gene>
    <name evidence="5" type="ORF">SAMN04488579_105110</name>
</gene>
<dbReference type="RefSeq" id="WP_090244024.1">
    <property type="nucleotide sequence ID" value="NZ_FNOU01000005.1"/>
</dbReference>
<reference evidence="6" key="1">
    <citation type="submission" date="2016-10" db="EMBL/GenBank/DDBJ databases">
        <authorList>
            <person name="Varghese N."/>
            <person name="Submissions S."/>
        </authorList>
    </citation>
    <scope>NUCLEOTIDE SEQUENCE [LARGE SCALE GENOMIC DNA]</scope>
    <source>
        <strain evidence="6">VPI 5359</strain>
    </source>
</reference>
<dbReference type="Gene3D" id="3.40.50.920">
    <property type="match status" value="1"/>
</dbReference>
<keyword evidence="6" id="KW-1185">Reference proteome</keyword>
<dbReference type="InterPro" id="IPR029061">
    <property type="entry name" value="THDP-binding"/>
</dbReference>
<dbReference type="SMART" id="SM00861">
    <property type="entry name" value="Transket_pyr"/>
    <property type="match status" value="1"/>
</dbReference>
<dbReference type="InterPro" id="IPR033248">
    <property type="entry name" value="Transketolase_C"/>
</dbReference>
<evidence type="ECO:0000259" key="4">
    <source>
        <dbReference type="SMART" id="SM00861"/>
    </source>
</evidence>
<dbReference type="InterPro" id="IPR051157">
    <property type="entry name" value="PDH/Transketolase"/>
</dbReference>
<dbReference type="SUPFAM" id="SSF52922">
    <property type="entry name" value="TK C-terminal domain-like"/>
    <property type="match status" value="1"/>
</dbReference>
<accession>A0A1H3DRE1</accession>
<comment type="similarity">
    <text evidence="2">Belongs to the transketolase family.</text>
</comment>
<dbReference type="Pfam" id="PF02780">
    <property type="entry name" value="Transketolase_C"/>
    <property type="match status" value="1"/>
</dbReference>
<dbReference type="OrthoDB" id="8732661at2"/>
<dbReference type="Proteomes" id="UP000199652">
    <property type="component" value="Unassembled WGS sequence"/>
</dbReference>
<dbReference type="SUPFAM" id="SSF52518">
    <property type="entry name" value="Thiamin diphosphate-binding fold (THDP-binding)"/>
    <property type="match status" value="1"/>
</dbReference>